<reference evidence="9 10" key="1">
    <citation type="journal article" date="2019" name="Int. J. Syst. Evol. Microbiol.">
        <title>The Global Catalogue of Microorganisms (GCM) 10K type strain sequencing project: providing services to taxonomists for standard genome sequencing and annotation.</title>
        <authorList>
            <consortium name="The Broad Institute Genomics Platform"/>
            <consortium name="The Broad Institute Genome Sequencing Center for Infectious Disease"/>
            <person name="Wu L."/>
            <person name="Ma J."/>
        </authorList>
    </citation>
    <scope>NUCLEOTIDE SEQUENCE [LARGE SCALE GENOMIC DNA]</scope>
    <source>
        <strain evidence="9 10">JCM 13518</strain>
    </source>
</reference>
<dbReference type="CDD" id="cd06261">
    <property type="entry name" value="TM_PBP2"/>
    <property type="match status" value="1"/>
</dbReference>
<evidence type="ECO:0000256" key="3">
    <source>
        <dbReference type="ARBA" id="ARBA00022475"/>
    </source>
</evidence>
<evidence type="ECO:0000256" key="1">
    <source>
        <dbReference type="ARBA" id="ARBA00004651"/>
    </source>
</evidence>
<evidence type="ECO:0000259" key="8">
    <source>
        <dbReference type="PROSITE" id="PS50928"/>
    </source>
</evidence>
<keyword evidence="5 7" id="KW-1133">Transmembrane helix</keyword>
<feature type="transmembrane region" description="Helical" evidence="7">
    <location>
        <begin position="212"/>
        <end position="238"/>
    </location>
</feature>
<evidence type="ECO:0000256" key="4">
    <source>
        <dbReference type="ARBA" id="ARBA00022692"/>
    </source>
</evidence>
<keyword evidence="3" id="KW-1003">Cell membrane</keyword>
<gene>
    <name evidence="9" type="ORF">GCM10009710_33310</name>
</gene>
<proteinExistence type="inferred from homology"/>
<comment type="similarity">
    <text evidence="7">Belongs to the binding-protein-dependent transport system permease family.</text>
</comment>
<feature type="transmembrane region" description="Helical" evidence="7">
    <location>
        <begin position="88"/>
        <end position="109"/>
    </location>
</feature>
<dbReference type="PANTHER" id="PTHR43163:SF6">
    <property type="entry name" value="DIPEPTIDE TRANSPORT SYSTEM PERMEASE PROTEIN DPPB-RELATED"/>
    <property type="match status" value="1"/>
</dbReference>
<accession>A0ABN2K8W0</accession>
<keyword evidence="2 7" id="KW-0813">Transport</keyword>
<sequence>MVWLASTLAFFAVHAAPGDIVRVLIGTGPDTPEVRAAVSARWGLDQSLGQQYIEFLRRLLSGDLGESFVLRRPVTDVIGDEILPTVQLAGAASALALLAATAISVATAGRRLRRRVAGSVELTLVSVPDFWLGLMLLFLFSFTLPWFPVAGASGASSLVLPAIALGAPIAGVLSQLMRQGLEEALDQPFATTVRARGVSDLRLRLGHGLRHAALPVVNLGGWIFASLLGGAVIVEQVFGRPGLGRLILSAVQGRDVPLVVGIALMSSIAYVACNTLADLVSWWIDPRLRNPVPA</sequence>
<feature type="transmembrane region" description="Helical" evidence="7">
    <location>
        <begin position="258"/>
        <end position="284"/>
    </location>
</feature>
<dbReference type="PANTHER" id="PTHR43163">
    <property type="entry name" value="DIPEPTIDE TRANSPORT SYSTEM PERMEASE PROTEIN DPPB-RELATED"/>
    <property type="match status" value="1"/>
</dbReference>
<dbReference type="SUPFAM" id="SSF161098">
    <property type="entry name" value="MetI-like"/>
    <property type="match status" value="1"/>
</dbReference>
<dbReference type="Pfam" id="PF00528">
    <property type="entry name" value="BPD_transp_1"/>
    <property type="match status" value="1"/>
</dbReference>
<evidence type="ECO:0000256" key="2">
    <source>
        <dbReference type="ARBA" id="ARBA00022448"/>
    </source>
</evidence>
<keyword evidence="4 7" id="KW-0812">Transmembrane</keyword>
<dbReference type="EMBL" id="BAAAME010000005">
    <property type="protein sequence ID" value="GAA1750781.1"/>
    <property type="molecule type" value="Genomic_DNA"/>
</dbReference>
<evidence type="ECO:0000256" key="5">
    <source>
        <dbReference type="ARBA" id="ARBA00022989"/>
    </source>
</evidence>
<comment type="caution">
    <text evidence="9">The sequence shown here is derived from an EMBL/GenBank/DDBJ whole genome shotgun (WGS) entry which is preliminary data.</text>
</comment>
<protein>
    <submittedName>
        <fullName evidence="9">ABC transporter permease</fullName>
    </submittedName>
</protein>
<dbReference type="Proteomes" id="UP001501057">
    <property type="component" value="Unassembled WGS sequence"/>
</dbReference>
<feature type="domain" description="ABC transmembrane type-1" evidence="8">
    <location>
        <begin position="82"/>
        <end position="281"/>
    </location>
</feature>
<dbReference type="InterPro" id="IPR035906">
    <property type="entry name" value="MetI-like_sf"/>
</dbReference>
<keyword evidence="10" id="KW-1185">Reference proteome</keyword>
<feature type="transmembrane region" description="Helical" evidence="7">
    <location>
        <begin position="130"/>
        <end position="149"/>
    </location>
</feature>
<dbReference type="InterPro" id="IPR000515">
    <property type="entry name" value="MetI-like"/>
</dbReference>
<organism evidence="9 10">
    <name type="scientific">Aeromicrobium alkaliterrae</name>
    <dbReference type="NCBI Taxonomy" id="302168"/>
    <lineage>
        <taxon>Bacteria</taxon>
        <taxon>Bacillati</taxon>
        <taxon>Actinomycetota</taxon>
        <taxon>Actinomycetes</taxon>
        <taxon>Propionibacteriales</taxon>
        <taxon>Nocardioidaceae</taxon>
        <taxon>Aeromicrobium</taxon>
    </lineage>
</organism>
<keyword evidence="6 7" id="KW-0472">Membrane</keyword>
<evidence type="ECO:0000256" key="7">
    <source>
        <dbReference type="RuleBase" id="RU363032"/>
    </source>
</evidence>
<name>A0ABN2K8W0_9ACTN</name>
<dbReference type="Gene3D" id="1.10.3720.10">
    <property type="entry name" value="MetI-like"/>
    <property type="match status" value="1"/>
</dbReference>
<comment type="subcellular location">
    <subcellularLocation>
        <location evidence="1 7">Cell membrane</location>
        <topology evidence="1 7">Multi-pass membrane protein</topology>
    </subcellularLocation>
</comment>
<evidence type="ECO:0000313" key="10">
    <source>
        <dbReference type="Proteomes" id="UP001501057"/>
    </source>
</evidence>
<dbReference type="PROSITE" id="PS50928">
    <property type="entry name" value="ABC_TM1"/>
    <property type="match status" value="1"/>
</dbReference>
<evidence type="ECO:0000313" key="9">
    <source>
        <dbReference type="EMBL" id="GAA1750781.1"/>
    </source>
</evidence>
<feature type="transmembrane region" description="Helical" evidence="7">
    <location>
        <begin position="155"/>
        <end position="173"/>
    </location>
</feature>
<evidence type="ECO:0000256" key="6">
    <source>
        <dbReference type="ARBA" id="ARBA00023136"/>
    </source>
</evidence>